<dbReference type="GO" id="GO:0009231">
    <property type="term" value="P:riboflavin biosynthetic process"/>
    <property type="evidence" value="ECO:0007669"/>
    <property type="project" value="UniProtKB-UniPathway"/>
</dbReference>
<evidence type="ECO:0000256" key="9">
    <source>
        <dbReference type="ARBA" id="ARBA00023211"/>
    </source>
</evidence>
<evidence type="ECO:0000313" key="14">
    <source>
        <dbReference type="Proteomes" id="UP000298782"/>
    </source>
</evidence>
<organism evidence="13 14">
    <name type="scientific">Buchnera aphidicola</name>
    <name type="common">Thelaxes californica</name>
    <dbReference type="NCBI Taxonomy" id="1315998"/>
    <lineage>
        <taxon>Bacteria</taxon>
        <taxon>Pseudomonadati</taxon>
        <taxon>Pseudomonadota</taxon>
        <taxon>Gammaproteobacteria</taxon>
        <taxon>Enterobacterales</taxon>
        <taxon>Erwiniaceae</taxon>
        <taxon>Buchnera</taxon>
    </lineage>
</organism>
<dbReference type="InterPro" id="IPR017945">
    <property type="entry name" value="DHBP_synth_RibB-like_a/b_dom"/>
</dbReference>
<dbReference type="PANTHER" id="PTHR21327">
    <property type="entry name" value="GTP CYCLOHYDROLASE II-RELATED"/>
    <property type="match status" value="1"/>
</dbReference>
<evidence type="ECO:0000313" key="13">
    <source>
        <dbReference type="EMBL" id="QCI26606.1"/>
    </source>
</evidence>
<dbReference type="Proteomes" id="UP000298782">
    <property type="component" value="Chromosome"/>
</dbReference>
<evidence type="ECO:0000256" key="11">
    <source>
        <dbReference type="ARBA" id="ARBA00060730"/>
    </source>
</evidence>
<keyword evidence="8 12" id="KW-0460">Magnesium</keyword>
<accession>A0A4D6Y9D7</accession>
<protein>
    <recommendedName>
        <fullName evidence="5 12">3,4-dihydroxy-2-butanone 4-phosphate synthase</fullName>
        <shortName evidence="12">DHBP synthase</shortName>
        <ecNumber evidence="4 12">4.1.99.12</ecNumber>
    </recommendedName>
</protein>
<evidence type="ECO:0000256" key="4">
    <source>
        <dbReference type="ARBA" id="ARBA00012153"/>
    </source>
</evidence>
<dbReference type="RefSeq" id="WP_158353085.1">
    <property type="nucleotide sequence ID" value="NZ_CP034852.1"/>
</dbReference>
<evidence type="ECO:0000256" key="3">
    <source>
        <dbReference type="ARBA" id="ARBA00011738"/>
    </source>
</evidence>
<dbReference type="GO" id="GO:0046872">
    <property type="term" value="F:metal ion binding"/>
    <property type="evidence" value="ECO:0007669"/>
    <property type="project" value="UniProtKB-KW"/>
</dbReference>
<keyword evidence="10 12" id="KW-0456">Lyase</keyword>
<keyword evidence="7 12" id="KW-0479">Metal-binding</keyword>
<evidence type="ECO:0000256" key="2">
    <source>
        <dbReference type="ARBA" id="ARBA00004904"/>
    </source>
</evidence>
<reference evidence="13 14" key="2">
    <citation type="submission" date="2019-05" db="EMBL/GenBank/DDBJ databases">
        <title>Genome evolution of the obligate endosymbiont Buchnera aphidicola.</title>
        <authorList>
            <person name="Moran N.A."/>
        </authorList>
    </citation>
    <scope>NUCLEOTIDE SEQUENCE [LARGE SCALE GENOMIC DNA]</scope>
    <source>
        <strain evidence="13 14">Tca</strain>
    </source>
</reference>
<dbReference type="SUPFAM" id="SSF55821">
    <property type="entry name" value="YrdC/RibB"/>
    <property type="match status" value="1"/>
</dbReference>
<keyword evidence="14" id="KW-1185">Reference proteome</keyword>
<evidence type="ECO:0000256" key="8">
    <source>
        <dbReference type="ARBA" id="ARBA00022842"/>
    </source>
</evidence>
<comment type="catalytic activity">
    <reaction evidence="12">
        <text>D-ribulose 5-phosphate = (2S)-2-hydroxy-3-oxobutyl phosphate + formate + H(+)</text>
        <dbReference type="Rhea" id="RHEA:18457"/>
        <dbReference type="ChEBI" id="CHEBI:15378"/>
        <dbReference type="ChEBI" id="CHEBI:15740"/>
        <dbReference type="ChEBI" id="CHEBI:58121"/>
        <dbReference type="ChEBI" id="CHEBI:58830"/>
        <dbReference type="EC" id="4.1.99.12"/>
    </reaction>
</comment>
<dbReference type="EMBL" id="CP034852">
    <property type="protein sequence ID" value="QCI26606.1"/>
    <property type="molecule type" value="Genomic_DNA"/>
</dbReference>
<dbReference type="Pfam" id="PF00926">
    <property type="entry name" value="DHBP_synthase"/>
    <property type="match status" value="1"/>
</dbReference>
<keyword evidence="6 12" id="KW-0686">Riboflavin biosynthesis</keyword>
<dbReference type="UniPathway" id="UPA00275">
    <property type="reaction ID" value="UER00399"/>
</dbReference>
<keyword evidence="9 12" id="KW-0464">Manganese</keyword>
<evidence type="ECO:0000256" key="10">
    <source>
        <dbReference type="ARBA" id="ARBA00023239"/>
    </source>
</evidence>
<dbReference type="OrthoDB" id="9793111at2"/>
<sequence length="210" mass="23013">MKKKLKTIFGCPHQRIKNAIYAIQSGKGVILLDDEKRENEGDLVFAAETMTVEQMALTIRHGSGIVCLCITESKRNQLELPMMVTNNTSAYQTPFTISIEAKNGVTTGVSAQDRITTILTASSINAQPQDLNRPGHIFPLCAHKKGILGRPGHTEGSITLVQLAGFQPLSVICELTNPNGSMAKTEEVIYFAIKNNMQVLTINDLILYLL</sequence>
<comment type="function">
    <text evidence="1 12">Catalyzes the conversion of D-ribulose 5-phosphate to formate and 3,4-dihydroxy-2-butanone 4-phosphate.</text>
</comment>
<dbReference type="GO" id="GO:0005829">
    <property type="term" value="C:cytosol"/>
    <property type="evidence" value="ECO:0007669"/>
    <property type="project" value="UniProtKB-ARBA"/>
</dbReference>
<dbReference type="Gene3D" id="3.90.870.10">
    <property type="entry name" value="DHBP synthase"/>
    <property type="match status" value="1"/>
</dbReference>
<comment type="cofactor">
    <cofactor evidence="12">
        <name>Mg(2+)</name>
        <dbReference type="ChEBI" id="CHEBI:18420"/>
    </cofactor>
    <cofactor evidence="12">
        <name>Mn(2+)</name>
        <dbReference type="ChEBI" id="CHEBI:29035"/>
    </cofactor>
    <text evidence="12">Binds 2 divalent metal cations per subunit. Magnesium or manganese.</text>
</comment>
<dbReference type="PANTHER" id="PTHR21327:SF38">
    <property type="entry name" value="3,4-DIHYDROXY-2-BUTANONE 4-PHOSPHATE SYNTHASE"/>
    <property type="match status" value="1"/>
</dbReference>
<dbReference type="FunFam" id="3.90.870.10:FF:000002">
    <property type="entry name" value="3,4-dihydroxy-2-butanone 4-phosphate synthase"/>
    <property type="match status" value="1"/>
</dbReference>
<evidence type="ECO:0000256" key="7">
    <source>
        <dbReference type="ARBA" id="ARBA00022723"/>
    </source>
</evidence>
<gene>
    <name evidence="13" type="primary">ribB</name>
    <name evidence="13" type="ORF">D9V80_00265</name>
</gene>
<evidence type="ECO:0000256" key="1">
    <source>
        <dbReference type="ARBA" id="ARBA00002284"/>
    </source>
</evidence>
<comment type="similarity">
    <text evidence="11 12">Belongs to the DHBP synthase family.</text>
</comment>
<evidence type="ECO:0000256" key="12">
    <source>
        <dbReference type="RuleBase" id="RU003843"/>
    </source>
</evidence>
<evidence type="ECO:0000256" key="5">
    <source>
        <dbReference type="ARBA" id="ARBA00018836"/>
    </source>
</evidence>
<proteinExistence type="inferred from homology"/>
<comment type="subunit">
    <text evidence="3 12">Homodimer.</text>
</comment>
<evidence type="ECO:0000256" key="6">
    <source>
        <dbReference type="ARBA" id="ARBA00022619"/>
    </source>
</evidence>
<dbReference type="InterPro" id="IPR000422">
    <property type="entry name" value="DHBP_synthase_RibB"/>
</dbReference>
<reference evidence="13 14" key="1">
    <citation type="submission" date="2018-12" db="EMBL/GenBank/DDBJ databases">
        <authorList>
            <person name="Chong R.A."/>
        </authorList>
    </citation>
    <scope>NUCLEOTIDE SEQUENCE [LARGE SCALE GENOMIC DNA]</scope>
    <source>
        <strain evidence="13 14">Tca</strain>
    </source>
</reference>
<dbReference type="AlphaFoldDB" id="A0A4D6Y9D7"/>
<dbReference type="GO" id="GO:0008686">
    <property type="term" value="F:3,4-dihydroxy-2-butanone-4-phosphate synthase activity"/>
    <property type="evidence" value="ECO:0007669"/>
    <property type="project" value="UniProtKB-EC"/>
</dbReference>
<name>A0A4D6Y9D7_9GAMM</name>
<dbReference type="EC" id="4.1.99.12" evidence="4 12"/>
<dbReference type="NCBIfam" id="TIGR00506">
    <property type="entry name" value="ribB"/>
    <property type="match status" value="1"/>
</dbReference>
<comment type="pathway">
    <text evidence="2 12">Cofactor biosynthesis; riboflavin biosynthesis; 2-hydroxy-3-oxobutyl phosphate from D-ribulose 5-phosphate: step 1/1.</text>
</comment>